<dbReference type="SMART" id="SM00501">
    <property type="entry name" value="BRIGHT"/>
    <property type="match status" value="1"/>
</dbReference>
<dbReference type="GO" id="GO:0016514">
    <property type="term" value="C:SWI/SNF complex"/>
    <property type="evidence" value="ECO:0007669"/>
    <property type="project" value="TreeGrafter"/>
</dbReference>
<feature type="region of interest" description="Disordered" evidence="4">
    <location>
        <begin position="1"/>
        <end position="210"/>
    </location>
</feature>
<dbReference type="InterPro" id="IPR036431">
    <property type="entry name" value="ARID_dom_sf"/>
</dbReference>
<evidence type="ECO:0000313" key="6">
    <source>
        <dbReference type="EMBL" id="TKA32145.1"/>
    </source>
</evidence>
<dbReference type="PROSITE" id="PS51011">
    <property type="entry name" value="ARID"/>
    <property type="match status" value="1"/>
</dbReference>
<keyword evidence="3" id="KW-0539">Nucleus</keyword>
<proteinExistence type="predicted"/>
<dbReference type="Pfam" id="PF01388">
    <property type="entry name" value="ARID"/>
    <property type="match status" value="1"/>
</dbReference>
<feature type="compositionally biased region" description="Polar residues" evidence="4">
    <location>
        <begin position="177"/>
        <end position="187"/>
    </location>
</feature>
<feature type="compositionally biased region" description="Polar residues" evidence="4">
    <location>
        <begin position="29"/>
        <end position="51"/>
    </location>
</feature>
<feature type="compositionally biased region" description="Low complexity" evidence="4">
    <location>
        <begin position="83"/>
        <end position="103"/>
    </location>
</feature>
<evidence type="ECO:0000256" key="1">
    <source>
        <dbReference type="ARBA" id="ARBA00023015"/>
    </source>
</evidence>
<keyword evidence="7" id="KW-1185">Reference proteome</keyword>
<feature type="region of interest" description="Disordered" evidence="4">
    <location>
        <begin position="403"/>
        <end position="450"/>
    </location>
</feature>
<dbReference type="OrthoDB" id="1938591at2759"/>
<feature type="compositionally biased region" description="Polar residues" evidence="4">
    <location>
        <begin position="522"/>
        <end position="533"/>
    </location>
</feature>
<feature type="region of interest" description="Disordered" evidence="4">
    <location>
        <begin position="945"/>
        <end position="978"/>
    </location>
</feature>
<protein>
    <recommendedName>
        <fullName evidence="5">ARID domain-containing protein</fullName>
    </recommendedName>
</protein>
<comment type="caution">
    <text evidence="6">The sequence shown here is derived from an EMBL/GenBank/DDBJ whole genome shotgun (WGS) entry which is preliminary data.</text>
</comment>
<feature type="domain" description="ARID" evidence="5">
    <location>
        <begin position="297"/>
        <end position="390"/>
    </location>
</feature>
<dbReference type="InterPro" id="IPR001606">
    <property type="entry name" value="ARID_dom"/>
</dbReference>
<keyword evidence="2" id="KW-0804">Transcription</keyword>
<reference evidence="6 7" key="1">
    <citation type="submission" date="2017-03" db="EMBL/GenBank/DDBJ databases">
        <title>Genomes of endolithic fungi from Antarctica.</title>
        <authorList>
            <person name="Coleine C."/>
            <person name="Masonjones S."/>
            <person name="Stajich J.E."/>
        </authorList>
    </citation>
    <scope>NUCLEOTIDE SEQUENCE [LARGE SCALE GENOMIC DNA]</scope>
    <source>
        <strain evidence="6 7">CCFEE 6315</strain>
    </source>
</reference>
<feature type="compositionally biased region" description="Polar residues" evidence="4">
    <location>
        <begin position="481"/>
        <end position="495"/>
    </location>
</feature>
<accession>A0A4U0UCV0</accession>
<gene>
    <name evidence="6" type="ORF">B0A50_01393</name>
</gene>
<dbReference type="PANTHER" id="PTHR13964:SF27">
    <property type="entry name" value="HAT-TRICK, ISOFORM D"/>
    <property type="match status" value="1"/>
</dbReference>
<evidence type="ECO:0000259" key="5">
    <source>
        <dbReference type="PROSITE" id="PS51011"/>
    </source>
</evidence>
<organism evidence="6 7">
    <name type="scientific">Salinomyces thailandicus</name>
    <dbReference type="NCBI Taxonomy" id="706561"/>
    <lineage>
        <taxon>Eukaryota</taxon>
        <taxon>Fungi</taxon>
        <taxon>Dikarya</taxon>
        <taxon>Ascomycota</taxon>
        <taxon>Pezizomycotina</taxon>
        <taxon>Dothideomycetes</taxon>
        <taxon>Dothideomycetidae</taxon>
        <taxon>Mycosphaerellales</taxon>
        <taxon>Teratosphaeriaceae</taxon>
        <taxon>Salinomyces</taxon>
    </lineage>
</organism>
<evidence type="ECO:0000313" key="7">
    <source>
        <dbReference type="Proteomes" id="UP000308549"/>
    </source>
</evidence>
<keyword evidence="1" id="KW-0805">Transcription regulation</keyword>
<dbReference type="SMART" id="SM01014">
    <property type="entry name" value="ARID"/>
    <property type="match status" value="1"/>
</dbReference>
<dbReference type="SUPFAM" id="SSF46774">
    <property type="entry name" value="ARID-like"/>
    <property type="match status" value="1"/>
</dbReference>
<feature type="region of interest" description="Disordered" evidence="4">
    <location>
        <begin position="465"/>
        <end position="534"/>
    </location>
</feature>
<sequence>MNQWPGGAPNGTMFPQAASGHMNPAAMYNNPQFDLNSPFQQGFPNGNSATPNPAFRNQAFQPPASVVPQKRGFDGSPQPPQPSRSQTPSFPFAAQQPGAQQFSNVPTPYQHLQQPPSNHATPSPTMQNQQFRQPAQPQSQPQPQPQPQPSRMNNASPSPFPQQQPGNYGGSIPPGTPQQSGRSSAIPQQGQMGGWNQGMGMTPNNMSLPNMHPSMSAQSMPPQMGGMMAPQNVQRQYQMKLMQQQEQMRRSGAMQPRNVGGQPSGIPNFGGQQAGAGQQMANGQQINAQTMAMAANQQKRNNFLRSLQQQAQAQGKHFNPAPMISGRTVDMFMLWSIIMQAGGSQVVDRQGLWQNIANKLGFAQPQFASAPDELRNLFIMYIAGYEQRFAQMKAQQKQEQARVHAHQMAGLGGPPQSSPTKMMPPQGQPNQYNHFQQGQPPQQPPQVTPVQAHTQLLQNGMATPQQMMHHRRNSSVKKPEQTTPQAADQGVTASSPHAGPKVQRSPSVKQEANAAVMKSDEPQSTNYEPNTRTIEFDGGYDVPVLHELGNMIARAMPNMPSIDEMGVIDMRAITRSLESGIHGEVRYALDALTIISRDERIHFELEKCEDLIDVLVDCAEEQVEVLSDEAAEVSDALDLASYEDIMRGARIETETLQDAPAFGSREYELNRSADRLIAITTIMRNFSFYEHNHVLLTSAPLVKWLSNAIRLLGTRNMLLRTFYNTLDFYKDMITFLSNITQSLELPGRDDALHVLHFLLAFAPHPAPSYAESGGKIWFTSFVPAIHRFLPPAVDCLAKLLARQDPNRMLYKSIFTATSSSLAASEAPLDLLTRAFALSISVLPDRSKGTLTNATQLRIVEARKSYLCQGMLAADILASLAPSTDTELARAWAESEDGWAVGLLNLAALLSVDRSQPTGPGKGQLGHDMESFKLITHRALSMTKRLAEKAGKGAPARNDGPNGMANGGADGESRFEEEHHAAKWEGIPQGHAILGALMMPNTDKVALGLLCGLHEMAMQQG</sequence>
<dbReference type="EMBL" id="NAJL01000006">
    <property type="protein sequence ID" value="TKA32145.1"/>
    <property type="molecule type" value="Genomic_DNA"/>
</dbReference>
<name>A0A4U0UCV0_9PEZI</name>
<dbReference type="Gene3D" id="1.10.150.60">
    <property type="entry name" value="ARID DNA-binding domain"/>
    <property type="match status" value="1"/>
</dbReference>
<dbReference type="PANTHER" id="PTHR13964">
    <property type="entry name" value="RBP-RELATED"/>
    <property type="match status" value="1"/>
</dbReference>
<feature type="compositionally biased region" description="Polar residues" evidence="4">
    <location>
        <begin position="104"/>
        <end position="126"/>
    </location>
</feature>
<feature type="compositionally biased region" description="Low complexity" evidence="4">
    <location>
        <begin position="127"/>
        <end position="139"/>
    </location>
</feature>
<evidence type="ECO:0000256" key="4">
    <source>
        <dbReference type="SAM" id="MobiDB-lite"/>
    </source>
</evidence>
<dbReference type="Proteomes" id="UP000308549">
    <property type="component" value="Unassembled WGS sequence"/>
</dbReference>
<dbReference type="InterPro" id="IPR051232">
    <property type="entry name" value="ARID/SWI1_ChromRemod"/>
</dbReference>
<dbReference type="GO" id="GO:0000976">
    <property type="term" value="F:transcription cis-regulatory region binding"/>
    <property type="evidence" value="ECO:0007669"/>
    <property type="project" value="TreeGrafter"/>
</dbReference>
<evidence type="ECO:0000256" key="2">
    <source>
        <dbReference type="ARBA" id="ARBA00023163"/>
    </source>
</evidence>
<evidence type="ECO:0000256" key="3">
    <source>
        <dbReference type="ARBA" id="ARBA00023242"/>
    </source>
</evidence>
<feature type="compositionally biased region" description="Polar residues" evidence="4">
    <location>
        <begin position="150"/>
        <end position="166"/>
    </location>
</feature>
<dbReference type="AlphaFoldDB" id="A0A4U0UCV0"/>
<dbReference type="GO" id="GO:0006357">
    <property type="term" value="P:regulation of transcription by RNA polymerase II"/>
    <property type="evidence" value="ECO:0007669"/>
    <property type="project" value="TreeGrafter"/>
</dbReference>